<geneLocation type="plasmid" evidence="2">
    <name>pAnaC</name>
</geneLocation>
<evidence type="ECO:0008006" key="3">
    <source>
        <dbReference type="Google" id="ProtNLM"/>
    </source>
</evidence>
<evidence type="ECO:0000313" key="2">
    <source>
        <dbReference type="Proteomes" id="UP000002533"/>
    </source>
</evidence>
<gene>
    <name evidence="1" type="ordered locus">Ava_C0055</name>
</gene>
<dbReference type="eggNOG" id="COG1595">
    <property type="taxonomic scope" value="Bacteria"/>
</dbReference>
<proteinExistence type="predicted"/>
<dbReference type="RefSeq" id="WP_011316846.1">
    <property type="nucleotide sequence ID" value="NC_007412.1"/>
</dbReference>
<sequence>MTLPQQCHQFMDEQNLYLQAFIQEACSHLPNSPQRRKALNSILRGVLKSPCTWKGVGDLYEEALVETMMFVSEKLCEKYDPKRGLFWHWFNACLRNKYKDKIRAVQRDYSHKYTGELNLLDQVISGVDATLLLDTWESFVQWIEDNPDNILSDCHIRNNPRANCQSLAYLRIVLGKEWEEIAASVGSTRGAVTSHWCRKCEPLLREWLDTNHSFFGEDNYG</sequence>
<dbReference type="AlphaFoldDB" id="Q3M1J9"/>
<dbReference type="Proteomes" id="UP000002533">
    <property type="component" value="Plasmid pAnaC"/>
</dbReference>
<dbReference type="KEGG" id="ava:Ava_C0055"/>
<accession>Q3M1J9</accession>
<protein>
    <recommendedName>
        <fullName evidence="3">Sigma-70 family RNA polymerase sigma factor</fullName>
    </recommendedName>
</protein>
<keyword evidence="1" id="KW-0614">Plasmid</keyword>
<dbReference type="HOGENOM" id="CLU_077415_2_0_3"/>
<dbReference type="EMBL" id="CP000121">
    <property type="protein sequence ID" value="ABA25144.1"/>
    <property type="molecule type" value="Genomic_DNA"/>
</dbReference>
<name>Q3M1J9_TRIV2</name>
<evidence type="ECO:0000313" key="1">
    <source>
        <dbReference type="EMBL" id="ABA25144.1"/>
    </source>
</evidence>
<organism evidence="1 2">
    <name type="scientific">Trichormus variabilis (strain ATCC 29413 / PCC 7937)</name>
    <name type="common">Anabaena variabilis</name>
    <dbReference type="NCBI Taxonomy" id="240292"/>
    <lineage>
        <taxon>Bacteria</taxon>
        <taxon>Bacillati</taxon>
        <taxon>Cyanobacteriota</taxon>
        <taxon>Cyanophyceae</taxon>
        <taxon>Nostocales</taxon>
        <taxon>Nostocaceae</taxon>
        <taxon>Trichormus</taxon>
    </lineage>
</organism>
<reference evidence="2" key="1">
    <citation type="journal article" date="2014" name="Stand. Genomic Sci.">
        <title>Complete genome sequence of Anabaena variabilis ATCC 29413.</title>
        <authorList>
            <person name="Thiel T."/>
            <person name="Pratte B.S."/>
            <person name="Zhong J."/>
            <person name="Goodwin L."/>
            <person name="Copeland A."/>
            <person name="Lucas S."/>
            <person name="Han C."/>
            <person name="Pitluck S."/>
            <person name="Land M.L."/>
            <person name="Kyrpides N.C."/>
            <person name="Woyke T."/>
        </authorList>
    </citation>
    <scope>NUCLEOTIDE SEQUENCE [LARGE SCALE GENOMIC DNA]</scope>
    <source>
        <strain evidence="2">ATCC 29413 / PCC 7937</strain>
    </source>
</reference>
<dbReference type="GeneID" id="58727394"/>